<dbReference type="InterPro" id="IPR019734">
    <property type="entry name" value="TPR_rpt"/>
</dbReference>
<keyword evidence="7 8" id="KW-0802">TPR repeat</keyword>
<feature type="domain" description="O-GlcNAc transferase C-terminal" evidence="9">
    <location>
        <begin position="636"/>
        <end position="803"/>
    </location>
</feature>
<evidence type="ECO:0000256" key="4">
    <source>
        <dbReference type="ARBA" id="ARBA00022676"/>
    </source>
</evidence>
<dbReference type="PANTHER" id="PTHR44835">
    <property type="entry name" value="UDP-N-ACETYLGLUCOSAMINE--PEPTIDE N-ACETYLGLUCOSAMINYLTRANSFERASE SPINDLY-RELATED"/>
    <property type="match status" value="1"/>
</dbReference>
<dbReference type="AlphaFoldDB" id="A0A6F8VC76"/>
<dbReference type="PROSITE" id="PS50293">
    <property type="entry name" value="TPR_REGION"/>
    <property type="match status" value="5"/>
</dbReference>
<keyword evidence="11" id="KW-1185">Reference proteome</keyword>
<dbReference type="Pfam" id="PF13844">
    <property type="entry name" value="Glyco_transf_41"/>
    <property type="match status" value="2"/>
</dbReference>
<feature type="repeat" description="TPR" evidence="8">
    <location>
        <begin position="111"/>
        <end position="144"/>
    </location>
</feature>
<sequence>MKNELSSGLNALLQQGLAHHQAGRLAEAEGLYRQVLASAPQHPYANNYLGVLASQVGRHDVAADLLQQAVRADARVPEFHNNLGLALQSLGRPEEAEVSFRQAIRLNPKFPEAHNNLGTVLQERKRFEDAGKAFEQALRLRPNYAEAWFNAGNVNFLGGKYEVAAKRFEQAIKLKPNYAKAYCGLGQVQQRLGLMEKAEKAFQKALELQPDFAEAHGNYAALLRESGRLDEAEKASRRALELNPNKAESWNGLGELHQLLGRMGEAEAAFRRAIALKPDYPEAHNNLGVLLVENGLLEEALKSYRTALEIRPGFFYALNNIGIVYASMGRLQDAMDCYREALALDSSFAMAHTNMGNTYYELGQLDRARECYTQALVANPDEDVTLSNLGNVLLGEGKLEDAKIAHQRALSLNPTNAVAHSNLIFLMDFDAQATTESQQEERKKWNARYAAPLQQLWRAHANDRDPNRVLRVGYVSADFRMHSAAYTFEPMLCGYDRENFEVYCYSNSPRNDQMTEKLRNCVTGWRNIVGKSDADADAMIRADKIDILVDLAAHSAGNRLLLFARKPAPVQVTGWGHGHGTGLDAMDYLFGDPVSIPPDECHYFAEKIAYLPCLIPYACPDNSPPVAPLPAMKNGYVTFGCFSRLVKISESSLALWAEILLAMPEARLIVKAKELDDVTQRLRIADKMAECGVGAERLTLLGRTSWYEHMAAYGAVDIALDPFPHGGGIGTFEALWMGVPVVTLKGPSLPSRVTAAIETALGLEDWVADNREAYLVLARNKASNPRALAELRARLREQVKASPAGNPVTITGMVEQNYRKMWREWLTNKDVQK</sequence>
<evidence type="ECO:0000256" key="7">
    <source>
        <dbReference type="ARBA" id="ARBA00022803"/>
    </source>
</evidence>
<dbReference type="PROSITE" id="PS50005">
    <property type="entry name" value="TPR"/>
    <property type="match status" value="10"/>
</dbReference>
<dbReference type="PANTHER" id="PTHR44835:SF1">
    <property type="entry name" value="PROTEIN O-GLCNAC TRANSFERASE"/>
    <property type="match status" value="1"/>
</dbReference>
<dbReference type="Pfam" id="PF00515">
    <property type="entry name" value="TPR_1"/>
    <property type="match status" value="1"/>
</dbReference>
<dbReference type="Pfam" id="PF13432">
    <property type="entry name" value="TPR_16"/>
    <property type="match status" value="2"/>
</dbReference>
<dbReference type="EC" id="2.4.1.255" evidence="3"/>
<comment type="similarity">
    <text evidence="2">Belongs to the glycosyltransferase 41 family. O-GlcNAc transferase subfamily.</text>
</comment>
<dbReference type="SUPFAM" id="SSF53756">
    <property type="entry name" value="UDP-Glycosyltransferase/glycogen phosphorylase"/>
    <property type="match status" value="1"/>
</dbReference>
<dbReference type="SMART" id="SM00028">
    <property type="entry name" value="TPR"/>
    <property type="match status" value="12"/>
</dbReference>
<dbReference type="Pfam" id="PF13414">
    <property type="entry name" value="TPR_11"/>
    <property type="match status" value="2"/>
</dbReference>
<keyword evidence="4" id="KW-0328">Glycosyltransferase</keyword>
<organism evidence="10 11">
    <name type="scientific">Sulfurimicrobium lacus</name>
    <dbReference type="NCBI Taxonomy" id="2715678"/>
    <lineage>
        <taxon>Bacteria</taxon>
        <taxon>Pseudomonadati</taxon>
        <taxon>Pseudomonadota</taxon>
        <taxon>Betaproteobacteria</taxon>
        <taxon>Nitrosomonadales</taxon>
        <taxon>Sulfuricellaceae</taxon>
        <taxon>Sulfurimicrobium</taxon>
    </lineage>
</organism>
<feature type="repeat" description="TPR" evidence="8">
    <location>
        <begin position="281"/>
        <end position="314"/>
    </location>
</feature>
<feature type="repeat" description="TPR" evidence="8">
    <location>
        <begin position="349"/>
        <end position="382"/>
    </location>
</feature>
<evidence type="ECO:0000256" key="3">
    <source>
        <dbReference type="ARBA" id="ARBA00011970"/>
    </source>
</evidence>
<feature type="repeat" description="TPR" evidence="8">
    <location>
        <begin position="247"/>
        <end position="280"/>
    </location>
</feature>
<protein>
    <recommendedName>
        <fullName evidence="3">protein O-GlcNAc transferase</fullName>
        <ecNumber evidence="3">2.4.1.255</ecNumber>
    </recommendedName>
</protein>
<dbReference type="Gene3D" id="3.40.50.2000">
    <property type="entry name" value="Glycogen Phosphorylase B"/>
    <property type="match status" value="1"/>
</dbReference>
<dbReference type="SUPFAM" id="SSF48452">
    <property type="entry name" value="TPR-like"/>
    <property type="match status" value="2"/>
</dbReference>
<evidence type="ECO:0000256" key="8">
    <source>
        <dbReference type="PROSITE-ProRule" id="PRU00339"/>
    </source>
</evidence>
<dbReference type="InterPro" id="IPR051939">
    <property type="entry name" value="Glycosyltr_41/O-GlcNAc_trsf"/>
</dbReference>
<accession>A0A6F8VC76</accession>
<feature type="repeat" description="TPR" evidence="8">
    <location>
        <begin position="213"/>
        <end position="246"/>
    </location>
</feature>
<evidence type="ECO:0000313" key="10">
    <source>
        <dbReference type="EMBL" id="BCB26930.1"/>
    </source>
</evidence>
<dbReference type="UniPathway" id="UPA00378"/>
<dbReference type="Proteomes" id="UP000502260">
    <property type="component" value="Chromosome"/>
</dbReference>
<dbReference type="GO" id="GO:0097363">
    <property type="term" value="F:protein O-acetylglucosaminyltransferase activity"/>
    <property type="evidence" value="ECO:0007669"/>
    <property type="project" value="UniProtKB-EC"/>
</dbReference>
<feature type="repeat" description="TPR" evidence="8">
    <location>
        <begin position="179"/>
        <end position="212"/>
    </location>
</feature>
<evidence type="ECO:0000256" key="6">
    <source>
        <dbReference type="ARBA" id="ARBA00022737"/>
    </source>
</evidence>
<dbReference type="Pfam" id="PF13424">
    <property type="entry name" value="TPR_12"/>
    <property type="match status" value="1"/>
</dbReference>
<feature type="repeat" description="TPR" evidence="8">
    <location>
        <begin position="77"/>
        <end position="110"/>
    </location>
</feature>
<feature type="repeat" description="TPR" evidence="8">
    <location>
        <begin position="383"/>
        <end position="416"/>
    </location>
</feature>
<dbReference type="Gene3D" id="3.40.50.11380">
    <property type="match status" value="1"/>
</dbReference>
<name>A0A6F8VC76_9PROT</name>
<feature type="domain" description="O-GlcNAc transferase C-terminal" evidence="9">
    <location>
        <begin position="465"/>
        <end position="612"/>
    </location>
</feature>
<evidence type="ECO:0000256" key="5">
    <source>
        <dbReference type="ARBA" id="ARBA00022679"/>
    </source>
</evidence>
<feature type="repeat" description="TPR" evidence="8">
    <location>
        <begin position="315"/>
        <end position="348"/>
    </location>
</feature>
<feature type="repeat" description="TPR" evidence="8">
    <location>
        <begin position="145"/>
        <end position="178"/>
    </location>
</feature>
<comment type="pathway">
    <text evidence="1">Protein modification; protein glycosylation.</text>
</comment>
<proteinExistence type="inferred from homology"/>
<keyword evidence="6" id="KW-0677">Repeat</keyword>
<reference evidence="11" key="1">
    <citation type="submission" date="2020-03" db="EMBL/GenBank/DDBJ databases">
        <title>Complete genome sequence of sulfur-oxidizing bacterium skT11.</title>
        <authorList>
            <person name="Kanda M."/>
            <person name="Kojima H."/>
            <person name="Fukui M."/>
        </authorList>
    </citation>
    <scope>NUCLEOTIDE SEQUENCE [LARGE SCALE GENOMIC DNA]</scope>
    <source>
        <strain evidence="11">skT11</strain>
    </source>
</reference>
<dbReference type="InterPro" id="IPR029489">
    <property type="entry name" value="OGT/SEC/SPY_C"/>
</dbReference>
<keyword evidence="5 10" id="KW-0808">Transferase</keyword>
<gene>
    <name evidence="10" type="ORF">SKTS_18160</name>
</gene>
<dbReference type="InterPro" id="IPR011990">
    <property type="entry name" value="TPR-like_helical_dom_sf"/>
</dbReference>
<dbReference type="EMBL" id="AP022853">
    <property type="protein sequence ID" value="BCB26930.1"/>
    <property type="molecule type" value="Genomic_DNA"/>
</dbReference>
<dbReference type="RefSeq" id="WP_173063643.1">
    <property type="nucleotide sequence ID" value="NZ_AP022853.1"/>
</dbReference>
<dbReference type="Gene3D" id="1.25.40.10">
    <property type="entry name" value="Tetratricopeptide repeat domain"/>
    <property type="match status" value="6"/>
</dbReference>
<evidence type="ECO:0000256" key="2">
    <source>
        <dbReference type="ARBA" id="ARBA00005386"/>
    </source>
</evidence>
<dbReference type="KEGG" id="slac:SKTS_18160"/>
<evidence type="ECO:0000256" key="1">
    <source>
        <dbReference type="ARBA" id="ARBA00004922"/>
    </source>
</evidence>
<evidence type="ECO:0000313" key="11">
    <source>
        <dbReference type="Proteomes" id="UP000502260"/>
    </source>
</evidence>
<evidence type="ECO:0000259" key="9">
    <source>
        <dbReference type="Pfam" id="PF13844"/>
    </source>
</evidence>